<evidence type="ECO:0000313" key="3">
    <source>
        <dbReference type="EMBL" id="CAG4909532.1"/>
    </source>
</evidence>
<dbReference type="Proteomes" id="UP000789752">
    <property type="component" value="Unassembled WGS sequence"/>
</dbReference>
<comment type="similarity">
    <text evidence="1">Belongs to the bacterial ring-hydroxylating dioxygenase beta subunit family.</text>
</comment>
<dbReference type="InterPro" id="IPR000391">
    <property type="entry name" value="Rng_hydr_dOase-bsu"/>
</dbReference>
<proteinExistence type="inferred from homology"/>
<dbReference type="EMBL" id="CAJQYY010000021">
    <property type="protein sequence ID" value="CAG4909532.1"/>
    <property type="molecule type" value="Genomic_DNA"/>
</dbReference>
<dbReference type="SUPFAM" id="SSF54427">
    <property type="entry name" value="NTF2-like"/>
    <property type="match status" value="1"/>
</dbReference>
<dbReference type="CDD" id="cd00667">
    <property type="entry name" value="ring_hydroxylating_dioxygenases_beta"/>
    <property type="match status" value="1"/>
</dbReference>
<dbReference type="InterPro" id="IPR032710">
    <property type="entry name" value="NTF2-like_dom_sf"/>
</dbReference>
<dbReference type="InterPro" id="IPR017640">
    <property type="entry name" value="Anthranilate_1-2-diOase_ssu"/>
</dbReference>
<sequence>MQHQHDQQLWFELHMLQTHYINALDNDRLEDWPMFFTEECLYEIVPRENADAGLPVGIIHCNNQRMLRDRVVSLRNANIFEEHSYRHMTSGLMIVNGSQDEVETESSYIVVQTRTDGESFVYQAGRYLDRVVRVGGEWRYASKRVIYDTSRVQTLLATPI</sequence>
<organism evidence="3 4">
    <name type="scientific">Paraburkholderia gardini</name>
    <dbReference type="NCBI Taxonomy" id="2823469"/>
    <lineage>
        <taxon>Bacteria</taxon>
        <taxon>Pseudomonadati</taxon>
        <taxon>Pseudomonadota</taxon>
        <taxon>Betaproteobacteria</taxon>
        <taxon>Burkholderiales</taxon>
        <taxon>Burkholderiaceae</taxon>
        <taxon>Paraburkholderia</taxon>
    </lineage>
</organism>
<keyword evidence="4" id="KW-1185">Reference proteome</keyword>
<dbReference type="NCBIfam" id="NF041685">
    <property type="entry name" value="ant_diox_AndAd"/>
    <property type="match status" value="1"/>
</dbReference>
<dbReference type="EC" id="1.14.12.1" evidence="3"/>
<dbReference type="RefSeq" id="WP_228980668.1">
    <property type="nucleotide sequence ID" value="NZ_CAJQYY010000021.1"/>
</dbReference>
<gene>
    <name evidence="3" type="primary">andAd</name>
    <name evidence="3" type="ORF">R54767_03608</name>
</gene>
<evidence type="ECO:0000256" key="2">
    <source>
        <dbReference type="ARBA" id="ARBA00023002"/>
    </source>
</evidence>
<protein>
    <submittedName>
        <fullName evidence="3">Anthranilate 1,2-dioxygenase small subunit</fullName>
        <ecNumber evidence="3">1.14.12.1</ecNumber>
    </submittedName>
</protein>
<evidence type="ECO:0000256" key="1">
    <source>
        <dbReference type="ARBA" id="ARBA00009570"/>
    </source>
</evidence>
<reference evidence="3 4" key="1">
    <citation type="submission" date="2021-04" db="EMBL/GenBank/DDBJ databases">
        <authorList>
            <person name="Vanwijnsberghe S."/>
        </authorList>
    </citation>
    <scope>NUCLEOTIDE SEQUENCE [LARGE SCALE GENOMIC DNA]</scope>
    <source>
        <strain evidence="3 4">LMG 32171</strain>
    </source>
</reference>
<dbReference type="Gene3D" id="3.10.450.50">
    <property type="match status" value="1"/>
</dbReference>
<dbReference type="Pfam" id="PF00866">
    <property type="entry name" value="Ring_hydroxyl_B"/>
    <property type="match status" value="1"/>
</dbReference>
<evidence type="ECO:0000313" key="4">
    <source>
        <dbReference type="Proteomes" id="UP000789752"/>
    </source>
</evidence>
<keyword evidence="2 3" id="KW-0560">Oxidoreductase</keyword>
<comment type="caution">
    <text evidence="3">The sequence shown here is derived from an EMBL/GenBank/DDBJ whole genome shotgun (WGS) entry which is preliminary data.</text>
</comment>
<accession>A0ABM8U6P7</accession>
<name>A0ABM8U6P7_9BURK</name>
<dbReference type="GO" id="GO:0018618">
    <property type="term" value="F:anthranilate 1,2-dioxygenase (deaminating, decarboxylating) activity"/>
    <property type="evidence" value="ECO:0007669"/>
    <property type="project" value="UniProtKB-EC"/>
</dbReference>